<dbReference type="GO" id="GO:0005886">
    <property type="term" value="C:plasma membrane"/>
    <property type="evidence" value="ECO:0007669"/>
    <property type="project" value="UniProtKB-SubCell"/>
</dbReference>
<dbReference type="Gene3D" id="3.40.50.300">
    <property type="entry name" value="P-loop containing nucleotide triphosphate hydrolases"/>
    <property type="match status" value="2"/>
</dbReference>
<dbReference type="CDD" id="cd03216">
    <property type="entry name" value="ABC_Carb_Monos_I"/>
    <property type="match status" value="1"/>
</dbReference>
<keyword evidence="2" id="KW-0813">Transport</keyword>
<keyword evidence="7 11" id="KW-0067">ATP-binding</keyword>
<evidence type="ECO:0000259" key="10">
    <source>
        <dbReference type="PROSITE" id="PS50893"/>
    </source>
</evidence>
<dbReference type="InterPro" id="IPR017871">
    <property type="entry name" value="ABC_transporter-like_CS"/>
</dbReference>
<evidence type="ECO:0000256" key="6">
    <source>
        <dbReference type="ARBA" id="ARBA00022741"/>
    </source>
</evidence>
<dbReference type="EMBL" id="JACIEQ010000016">
    <property type="protein sequence ID" value="MBB4023976.1"/>
    <property type="molecule type" value="Genomic_DNA"/>
</dbReference>
<keyword evidence="4" id="KW-0762">Sugar transport</keyword>
<proteinExistence type="predicted"/>
<dbReference type="InterPro" id="IPR050107">
    <property type="entry name" value="ABC_carbohydrate_import_ATPase"/>
</dbReference>
<dbReference type="Pfam" id="PF00005">
    <property type="entry name" value="ABC_tran"/>
    <property type="match status" value="2"/>
</dbReference>
<dbReference type="GO" id="GO:0016887">
    <property type="term" value="F:ATP hydrolysis activity"/>
    <property type="evidence" value="ECO:0007669"/>
    <property type="project" value="InterPro"/>
</dbReference>
<evidence type="ECO:0000256" key="5">
    <source>
        <dbReference type="ARBA" id="ARBA00022737"/>
    </source>
</evidence>
<dbReference type="SMART" id="SM00382">
    <property type="entry name" value="AAA"/>
    <property type="match status" value="2"/>
</dbReference>
<evidence type="ECO:0000256" key="8">
    <source>
        <dbReference type="ARBA" id="ARBA00022967"/>
    </source>
</evidence>
<dbReference type="Proteomes" id="UP000585681">
    <property type="component" value="Unassembled WGS sequence"/>
</dbReference>
<dbReference type="RefSeq" id="WP_207642709.1">
    <property type="nucleotide sequence ID" value="NZ_JACIEQ010000016.1"/>
</dbReference>
<evidence type="ECO:0000256" key="7">
    <source>
        <dbReference type="ARBA" id="ARBA00022840"/>
    </source>
</evidence>
<evidence type="ECO:0000313" key="12">
    <source>
        <dbReference type="Proteomes" id="UP000585681"/>
    </source>
</evidence>
<dbReference type="InterPro" id="IPR003593">
    <property type="entry name" value="AAA+_ATPase"/>
</dbReference>
<evidence type="ECO:0000256" key="1">
    <source>
        <dbReference type="ARBA" id="ARBA00004202"/>
    </source>
</evidence>
<keyword evidence="6" id="KW-0547">Nucleotide-binding</keyword>
<gene>
    <name evidence="11" type="ORF">GGR17_003816</name>
</gene>
<comment type="subcellular location">
    <subcellularLocation>
        <location evidence="1">Cell membrane</location>
        <topology evidence="1">Peripheral membrane protein</topology>
    </subcellularLocation>
</comment>
<evidence type="ECO:0000256" key="4">
    <source>
        <dbReference type="ARBA" id="ARBA00022597"/>
    </source>
</evidence>
<evidence type="ECO:0000256" key="9">
    <source>
        <dbReference type="ARBA" id="ARBA00023136"/>
    </source>
</evidence>
<evidence type="ECO:0000313" key="11">
    <source>
        <dbReference type="EMBL" id="MBB4023976.1"/>
    </source>
</evidence>
<evidence type="ECO:0000256" key="3">
    <source>
        <dbReference type="ARBA" id="ARBA00022475"/>
    </source>
</evidence>
<dbReference type="PROSITE" id="PS00211">
    <property type="entry name" value="ABC_TRANSPORTER_1"/>
    <property type="match status" value="1"/>
</dbReference>
<dbReference type="PROSITE" id="PS50893">
    <property type="entry name" value="ABC_TRANSPORTER_2"/>
    <property type="match status" value="2"/>
</dbReference>
<dbReference type="AlphaFoldDB" id="A0A840CMM1"/>
<keyword evidence="9" id="KW-0472">Membrane</keyword>
<sequence>MNDKQQMQAALGTQDEHVLQMSDISKTYGVNRALDEVSFDLRPGEVHVLFGENGAGKSTLIKVLTGNVRPDAGTLTINGQSCGFLTLRGAKAAGISAVFQEFQLAPSLSVVDNLFLGREKTRRGILARAEMQDQARQVLAELGFAIDLEATVGTLTRAQRQMVEICKALLLHASILILDEPTASLNDHEADALLDVVRKLRHRGVGIIYVSHRMREIHEIADRVTVLRSGRYIGTLPRAGLQEAKLVEMMTGRPIAALYPEIRQDPRAMRIRISNLSTVNGAVKDASLTLRAGEIVGIAGLMGSGKSEIGQALFGLLPIRSGQIEMDGTLIKPRNPSAMLARHLCYFPPDRNVGGLAVSRPVLENGSMTGLSLNMFSRFGFLRRRNERSEVMKAMKAVRLRPLDLTLPVGSLSGGNMQKVLLARGLVRNTEVFVFDEPTVGIDVGAKAEIYDLLKSLVEKGAAVLMISSDLQEVLRLSNRVYVVTEGRTVAELCGDQKTEDNVLKGFFGHAPKIRKEGVA</sequence>
<dbReference type="PANTHER" id="PTHR43790:SF9">
    <property type="entry name" value="GALACTOFURANOSE TRANSPORTER ATP-BINDING PROTEIN YTFR"/>
    <property type="match status" value="1"/>
</dbReference>
<evidence type="ECO:0000256" key="2">
    <source>
        <dbReference type="ARBA" id="ARBA00022448"/>
    </source>
</evidence>
<dbReference type="PANTHER" id="PTHR43790">
    <property type="entry name" value="CARBOHYDRATE TRANSPORT ATP-BINDING PROTEIN MG119-RELATED"/>
    <property type="match status" value="1"/>
</dbReference>
<dbReference type="FunFam" id="3.40.50.300:FF:000127">
    <property type="entry name" value="Ribose import ATP-binding protein RbsA"/>
    <property type="match status" value="1"/>
</dbReference>
<feature type="domain" description="ABC transporter" evidence="10">
    <location>
        <begin position="19"/>
        <end position="254"/>
    </location>
</feature>
<dbReference type="InterPro" id="IPR003439">
    <property type="entry name" value="ABC_transporter-like_ATP-bd"/>
</dbReference>
<name>A0A840CMM1_9RHOB</name>
<feature type="domain" description="ABC transporter" evidence="10">
    <location>
        <begin position="266"/>
        <end position="511"/>
    </location>
</feature>
<organism evidence="11 12">
    <name type="scientific">Actibacterium naphthalenivorans</name>
    <dbReference type="NCBI Taxonomy" id="1614693"/>
    <lineage>
        <taxon>Bacteria</taxon>
        <taxon>Pseudomonadati</taxon>
        <taxon>Pseudomonadota</taxon>
        <taxon>Alphaproteobacteria</taxon>
        <taxon>Rhodobacterales</taxon>
        <taxon>Roseobacteraceae</taxon>
        <taxon>Actibacterium</taxon>
    </lineage>
</organism>
<keyword evidence="5" id="KW-0677">Repeat</keyword>
<comment type="caution">
    <text evidence="11">The sequence shown here is derived from an EMBL/GenBank/DDBJ whole genome shotgun (WGS) entry which is preliminary data.</text>
</comment>
<keyword evidence="12" id="KW-1185">Reference proteome</keyword>
<reference evidence="11" key="1">
    <citation type="submission" date="2020-08" db="EMBL/GenBank/DDBJ databases">
        <title>Genomic Encyclopedia of Type Strains, Phase IV (KMG-IV): sequencing the most valuable type-strain genomes for metagenomic binning, comparative biology and taxonomic classification.</title>
        <authorList>
            <person name="Goeker M."/>
        </authorList>
    </citation>
    <scope>NUCLEOTIDE SEQUENCE [LARGE SCALE GENOMIC DNA]</scope>
    <source>
        <strain evidence="11">DSM 105040</strain>
    </source>
</reference>
<protein>
    <submittedName>
        <fullName evidence="11">Ribose transport system ATP-binding protein</fullName>
    </submittedName>
</protein>
<keyword evidence="3" id="KW-1003">Cell membrane</keyword>
<accession>A0A840CMM1</accession>
<dbReference type="CDD" id="cd03215">
    <property type="entry name" value="ABC_Carb_Monos_II"/>
    <property type="match status" value="1"/>
</dbReference>
<dbReference type="GO" id="GO:0005524">
    <property type="term" value="F:ATP binding"/>
    <property type="evidence" value="ECO:0007669"/>
    <property type="project" value="UniProtKB-KW"/>
</dbReference>
<dbReference type="SUPFAM" id="SSF52540">
    <property type="entry name" value="P-loop containing nucleoside triphosphate hydrolases"/>
    <property type="match status" value="2"/>
</dbReference>
<keyword evidence="8" id="KW-1278">Translocase</keyword>
<dbReference type="InterPro" id="IPR027417">
    <property type="entry name" value="P-loop_NTPase"/>
</dbReference>